<dbReference type="SUPFAM" id="SSF55637">
    <property type="entry name" value="Cell cycle regulatory proteins"/>
    <property type="match status" value="1"/>
</dbReference>
<dbReference type="Proteomes" id="UP000039865">
    <property type="component" value="Unassembled WGS sequence"/>
</dbReference>
<protein>
    <recommendedName>
        <fullName evidence="4">Cyclin-dependent kinases regulatory subunit</fullName>
    </recommendedName>
</protein>
<name>A0A078AAZ2_STYLE</name>
<reference evidence="5 6" key="1">
    <citation type="submission" date="2014-06" db="EMBL/GenBank/DDBJ databases">
        <authorList>
            <person name="Swart Estienne"/>
        </authorList>
    </citation>
    <scope>NUCLEOTIDE SEQUENCE [LARGE SCALE GENOMIC DNA]</scope>
    <source>
        <strain evidence="5 6">130c</strain>
    </source>
</reference>
<dbReference type="InParanoid" id="A0A078AAZ2"/>
<dbReference type="Pfam" id="PF01111">
    <property type="entry name" value="CKS"/>
    <property type="match status" value="1"/>
</dbReference>
<evidence type="ECO:0000256" key="3">
    <source>
        <dbReference type="ARBA" id="ARBA00023306"/>
    </source>
</evidence>
<evidence type="ECO:0000256" key="2">
    <source>
        <dbReference type="ARBA" id="ARBA00022618"/>
    </source>
</evidence>
<dbReference type="PANTHER" id="PTHR23415">
    <property type="entry name" value="CYCLIN-DEPENDENT KINASES REGULATORY SUBUNIT/60S RIBOSOME SUBUNIT BIOGENESIS PROTEIN NIP7"/>
    <property type="match status" value="1"/>
</dbReference>
<keyword evidence="6" id="KW-1185">Reference proteome</keyword>
<gene>
    <name evidence="5" type="primary">Contig6260.g6695</name>
    <name evidence="5" type="ORF">STYLEM_8356</name>
</gene>
<dbReference type="AlphaFoldDB" id="A0A078AAZ2"/>
<evidence type="ECO:0000313" key="5">
    <source>
        <dbReference type="EMBL" id="CDW79369.1"/>
    </source>
</evidence>
<dbReference type="OrthoDB" id="440676at2759"/>
<accession>A0A078AAZ2</accession>
<dbReference type="SMART" id="SM01084">
    <property type="entry name" value="CKS"/>
    <property type="match status" value="1"/>
</dbReference>
<evidence type="ECO:0000256" key="1">
    <source>
        <dbReference type="ARBA" id="ARBA00007782"/>
    </source>
</evidence>
<keyword evidence="5" id="KW-0808">Transferase</keyword>
<keyword evidence="3 4" id="KW-0131">Cell cycle</keyword>
<comment type="similarity">
    <text evidence="1 4">Belongs to the CKS family.</text>
</comment>
<evidence type="ECO:0000313" key="6">
    <source>
        <dbReference type="Proteomes" id="UP000039865"/>
    </source>
</evidence>
<organism evidence="5 6">
    <name type="scientific">Stylonychia lemnae</name>
    <name type="common">Ciliate</name>
    <dbReference type="NCBI Taxonomy" id="5949"/>
    <lineage>
        <taxon>Eukaryota</taxon>
        <taxon>Sar</taxon>
        <taxon>Alveolata</taxon>
        <taxon>Ciliophora</taxon>
        <taxon>Intramacronucleata</taxon>
        <taxon>Spirotrichea</taxon>
        <taxon>Stichotrichia</taxon>
        <taxon>Sporadotrichida</taxon>
        <taxon>Oxytrichidae</taxon>
        <taxon>Stylonychinae</taxon>
        <taxon>Stylonychia</taxon>
    </lineage>
</organism>
<dbReference type="OMA" id="KQKDNYP"/>
<dbReference type="PRINTS" id="PR00296">
    <property type="entry name" value="CYCLINKINASE"/>
</dbReference>
<proteinExistence type="inferred from homology"/>
<dbReference type="InterPro" id="IPR036858">
    <property type="entry name" value="Cyclin-dep_kinase_reg-sub_sf"/>
</dbReference>
<dbReference type="GO" id="GO:0016538">
    <property type="term" value="F:cyclin-dependent protein serine/threonine kinase regulator activity"/>
    <property type="evidence" value="ECO:0007669"/>
    <property type="project" value="InterPro"/>
</dbReference>
<dbReference type="Gene3D" id="3.30.170.10">
    <property type="entry name" value="Cyclin-dependent kinase, regulatory subunit"/>
    <property type="match status" value="1"/>
</dbReference>
<sequence length="110" mass="13225">MIRQQPDKPEYSERYLDDQFEYRYVVLPREMANELKNKGKLKEEEWRGMGITQSRGWEHYGFHKAEPHILLFKRPLGTDPKTGLVSDELFKQHELKAQEQREKFLSTLVM</sequence>
<dbReference type="GO" id="GO:0051301">
    <property type="term" value="P:cell division"/>
    <property type="evidence" value="ECO:0007669"/>
    <property type="project" value="UniProtKB-UniRule"/>
</dbReference>
<keyword evidence="5" id="KW-0418">Kinase</keyword>
<dbReference type="InterPro" id="IPR000789">
    <property type="entry name" value="Cyclin-dep_kinase_reg-sub"/>
</dbReference>
<evidence type="ECO:0000256" key="4">
    <source>
        <dbReference type="RuleBase" id="RU311113"/>
    </source>
</evidence>
<dbReference type="EMBL" id="CCKQ01007929">
    <property type="protein sequence ID" value="CDW79369.1"/>
    <property type="molecule type" value="Genomic_DNA"/>
</dbReference>
<comment type="function">
    <text evidence="4">Binds to the catalytic subunit of the cyclin dependent kinases and is essential for their biological function.</text>
</comment>
<dbReference type="GO" id="GO:0016301">
    <property type="term" value="F:kinase activity"/>
    <property type="evidence" value="ECO:0007669"/>
    <property type="project" value="UniProtKB-KW"/>
</dbReference>
<keyword evidence="2 4" id="KW-0132">Cell division</keyword>